<dbReference type="PANTHER" id="PTHR47683:SF4">
    <property type="entry name" value="PSEUDOURIDINE SYNTHASE"/>
    <property type="match status" value="1"/>
</dbReference>
<accession>A0A9X2WM02</accession>
<dbReference type="PANTHER" id="PTHR47683">
    <property type="entry name" value="PSEUDOURIDINE SYNTHASE FAMILY PROTEIN-RELATED"/>
    <property type="match status" value="1"/>
</dbReference>
<sequence>MRLDKFVLKSTRLTKTEVVTQICDGNVSVNGVVETKVNCQVHEDNKIEHNGALLVTRPFRYLLMHKQTHTLSSNLDGHYPSLLSSLNIADKDELHIVGRLDADTTGLVLITDDGRWSFNITRPQSHCPKVYRVTLAKPICDEAVTKIQQGILLQGETKPTLAAKINIINDYEVKLTITEGRYHQIKRMFFAVGNRVNKLHREQIGQVVLDIPTGEWRLLTHAEVMSFI</sequence>
<comment type="similarity">
    <text evidence="1 7">Belongs to the pseudouridine synthase RsuA family.</text>
</comment>
<dbReference type="GO" id="GO:0160136">
    <property type="term" value="F:16S rRNA pseudouridine(516) synthase activity"/>
    <property type="evidence" value="ECO:0007669"/>
    <property type="project" value="UniProtKB-EC"/>
</dbReference>
<dbReference type="InterPro" id="IPR036986">
    <property type="entry name" value="S4_RNA-bd_sf"/>
</dbReference>
<dbReference type="InterPro" id="IPR042092">
    <property type="entry name" value="PsdUridine_s_RsuA/RluB/E/F_cat"/>
</dbReference>
<dbReference type="InterPro" id="IPR020094">
    <property type="entry name" value="TruA/RsuA/RluB/E/F_N"/>
</dbReference>
<dbReference type="PROSITE" id="PS01149">
    <property type="entry name" value="PSI_RSU"/>
    <property type="match status" value="1"/>
</dbReference>
<dbReference type="GO" id="GO:0000455">
    <property type="term" value="P:enzyme-directed rRNA pseudouridine synthesis"/>
    <property type="evidence" value="ECO:0007669"/>
    <property type="project" value="UniProtKB-ARBA"/>
</dbReference>
<dbReference type="Gene3D" id="3.30.70.1560">
    <property type="entry name" value="Alpha-L RNA-binding motif"/>
    <property type="match status" value="1"/>
</dbReference>
<dbReference type="PROSITE" id="PS50889">
    <property type="entry name" value="S4"/>
    <property type="match status" value="1"/>
</dbReference>
<organism evidence="9 10">
    <name type="scientific">Shewanella holmiensis</name>
    <dbReference type="NCBI Taxonomy" id="2952222"/>
    <lineage>
        <taxon>Bacteria</taxon>
        <taxon>Pseudomonadati</taxon>
        <taxon>Pseudomonadota</taxon>
        <taxon>Gammaproteobacteria</taxon>
        <taxon>Alteromonadales</taxon>
        <taxon>Shewanellaceae</taxon>
        <taxon>Shewanella</taxon>
    </lineage>
</organism>
<dbReference type="AlphaFoldDB" id="A0A9X2WM02"/>
<dbReference type="CDD" id="cd02553">
    <property type="entry name" value="PseudoU_synth_RsuA"/>
    <property type="match status" value="1"/>
</dbReference>
<evidence type="ECO:0000313" key="10">
    <source>
        <dbReference type="Proteomes" id="UP001155546"/>
    </source>
</evidence>
<dbReference type="InterPro" id="IPR000748">
    <property type="entry name" value="PsdUridine_synth_RsuA/RluB/E/F"/>
</dbReference>
<evidence type="ECO:0000256" key="6">
    <source>
        <dbReference type="PROSITE-ProRule" id="PRU00182"/>
    </source>
</evidence>
<proteinExistence type="inferred from homology"/>
<evidence type="ECO:0000256" key="7">
    <source>
        <dbReference type="RuleBase" id="RU003887"/>
    </source>
</evidence>
<dbReference type="InterPro" id="IPR020103">
    <property type="entry name" value="PsdUridine_synth_cat_dom_sf"/>
</dbReference>
<comment type="caution">
    <text evidence="9">The sequence shown here is derived from an EMBL/GenBank/DDBJ whole genome shotgun (WGS) entry which is preliminary data.</text>
</comment>
<evidence type="ECO:0000256" key="4">
    <source>
        <dbReference type="ARBA" id="ARBA00036749"/>
    </source>
</evidence>
<keyword evidence="3 7" id="KW-0413">Isomerase</keyword>
<dbReference type="FunFam" id="3.30.70.1560:FF:000001">
    <property type="entry name" value="Pseudouridine synthase"/>
    <property type="match status" value="1"/>
</dbReference>
<gene>
    <name evidence="9" type="ORF">NE535_08725</name>
</gene>
<dbReference type="InterPro" id="IPR002942">
    <property type="entry name" value="S4_RNA-bd"/>
</dbReference>
<evidence type="ECO:0000259" key="8">
    <source>
        <dbReference type="SMART" id="SM00363"/>
    </source>
</evidence>
<dbReference type="SUPFAM" id="SSF55120">
    <property type="entry name" value="Pseudouridine synthase"/>
    <property type="match status" value="1"/>
</dbReference>
<dbReference type="Gene3D" id="3.30.70.580">
    <property type="entry name" value="Pseudouridine synthase I, catalytic domain, N-terminal subdomain"/>
    <property type="match status" value="1"/>
</dbReference>
<dbReference type="SUPFAM" id="SSF55174">
    <property type="entry name" value="Alpha-L RNA-binding motif"/>
    <property type="match status" value="1"/>
</dbReference>
<dbReference type="Proteomes" id="UP001155546">
    <property type="component" value="Unassembled WGS sequence"/>
</dbReference>
<dbReference type="InterPro" id="IPR018496">
    <property type="entry name" value="PsdUridine_synth_RsuA/RluB_CS"/>
</dbReference>
<dbReference type="GO" id="GO:0005829">
    <property type="term" value="C:cytosol"/>
    <property type="evidence" value="ECO:0007669"/>
    <property type="project" value="UniProtKB-ARBA"/>
</dbReference>
<dbReference type="RefSeq" id="WP_261298247.1">
    <property type="nucleotide sequence ID" value="NZ_JAMTCD010000008.1"/>
</dbReference>
<comment type="catalytic activity">
    <reaction evidence="4">
        <text>uridine(516) in 16S rRNA = pseudouridine(516) in 16S rRNA</text>
        <dbReference type="Rhea" id="RHEA:38867"/>
        <dbReference type="Rhea" id="RHEA-COMP:10089"/>
        <dbReference type="Rhea" id="RHEA-COMP:10090"/>
        <dbReference type="ChEBI" id="CHEBI:65314"/>
        <dbReference type="ChEBI" id="CHEBI:65315"/>
        <dbReference type="EC" id="5.4.99.19"/>
    </reaction>
</comment>
<dbReference type="Gene3D" id="3.10.290.10">
    <property type="entry name" value="RNA-binding S4 domain"/>
    <property type="match status" value="1"/>
</dbReference>
<dbReference type="InterPro" id="IPR050343">
    <property type="entry name" value="RsuA_PseudoU_synthase"/>
</dbReference>
<name>A0A9X2WM02_9GAMM</name>
<evidence type="ECO:0000256" key="3">
    <source>
        <dbReference type="ARBA" id="ARBA00023235"/>
    </source>
</evidence>
<dbReference type="Pfam" id="PF00849">
    <property type="entry name" value="PseudoU_synth_2"/>
    <property type="match status" value="1"/>
</dbReference>
<evidence type="ECO:0000313" key="9">
    <source>
        <dbReference type="EMBL" id="MCT7941871.1"/>
    </source>
</evidence>
<dbReference type="NCBIfam" id="TIGR00093">
    <property type="entry name" value="pseudouridine synthase"/>
    <property type="match status" value="1"/>
</dbReference>
<comment type="function">
    <text evidence="5">Responsible for synthesis of pseudouridine from uracil-516 in 16S ribosomal RNA.</text>
</comment>
<dbReference type="CDD" id="cd00165">
    <property type="entry name" value="S4"/>
    <property type="match status" value="1"/>
</dbReference>
<protein>
    <recommendedName>
        <fullName evidence="7">Pseudouridine synthase</fullName>
        <ecNumber evidence="7">5.4.99.-</ecNumber>
    </recommendedName>
</protein>
<dbReference type="InterPro" id="IPR006145">
    <property type="entry name" value="PsdUridine_synth_RsuA/RluA"/>
</dbReference>
<dbReference type="GO" id="GO:0003723">
    <property type="term" value="F:RNA binding"/>
    <property type="evidence" value="ECO:0007669"/>
    <property type="project" value="UniProtKB-KW"/>
</dbReference>
<keyword evidence="10" id="KW-1185">Reference proteome</keyword>
<dbReference type="SMART" id="SM00363">
    <property type="entry name" value="S4"/>
    <property type="match status" value="1"/>
</dbReference>
<feature type="domain" description="RNA-binding S4" evidence="8">
    <location>
        <begin position="1"/>
        <end position="63"/>
    </location>
</feature>
<keyword evidence="2 6" id="KW-0694">RNA-binding</keyword>
<evidence type="ECO:0000256" key="5">
    <source>
        <dbReference type="ARBA" id="ARBA00037590"/>
    </source>
</evidence>
<dbReference type="EC" id="5.4.99.-" evidence="7"/>
<evidence type="ECO:0000256" key="2">
    <source>
        <dbReference type="ARBA" id="ARBA00022884"/>
    </source>
</evidence>
<evidence type="ECO:0000256" key="1">
    <source>
        <dbReference type="ARBA" id="ARBA00008348"/>
    </source>
</evidence>
<reference evidence="9" key="1">
    <citation type="journal article" date="2023" name="Int. J. Syst. Evol. Microbiol.">
        <title>&lt;i&gt;Shewanella septentrionalis&lt;/i&gt; sp. nov. and &lt;i&gt;Shewanella holmiensis&lt;/i&gt; sp. nov., isolated from Baltic Sea water and sediments.</title>
        <authorList>
            <person name="Martin-Rodriguez A.J."/>
            <person name="Thorell K."/>
            <person name="Joffre E."/>
            <person name="Jensie-Markopoulos S."/>
            <person name="Moore E.R.B."/>
            <person name="Sjoling A."/>
        </authorList>
    </citation>
    <scope>NUCLEOTIDE SEQUENCE</scope>
    <source>
        <strain evidence="9">SP1S2-7</strain>
    </source>
</reference>
<dbReference type="EMBL" id="JAMTCD010000008">
    <property type="protein sequence ID" value="MCT7941871.1"/>
    <property type="molecule type" value="Genomic_DNA"/>
</dbReference>